<gene>
    <name evidence="2" type="ORF">B0I18_110187</name>
</gene>
<proteinExistence type="predicted"/>
<dbReference type="Proteomes" id="UP000240572">
    <property type="component" value="Unassembled WGS sequence"/>
</dbReference>
<dbReference type="GO" id="GO:0005737">
    <property type="term" value="C:cytoplasm"/>
    <property type="evidence" value="ECO:0007669"/>
    <property type="project" value="InterPro"/>
</dbReference>
<name>A0A2P8CY96_9BACT</name>
<comment type="caution">
    <text evidence="2">The sequence shown here is derived from an EMBL/GenBank/DDBJ whole genome shotgun (WGS) entry which is preliminary data.</text>
</comment>
<dbReference type="Pfam" id="PF08845">
    <property type="entry name" value="SymE_toxin"/>
    <property type="match status" value="1"/>
</dbReference>
<dbReference type="RefSeq" id="WP_181358566.1">
    <property type="nucleotide sequence ID" value="NZ_PYGD01000010.1"/>
</dbReference>
<dbReference type="GO" id="GO:0016788">
    <property type="term" value="F:hydrolase activity, acting on ester bonds"/>
    <property type="evidence" value="ECO:0007669"/>
    <property type="project" value="InterPro"/>
</dbReference>
<dbReference type="GO" id="GO:0016070">
    <property type="term" value="P:RNA metabolic process"/>
    <property type="evidence" value="ECO:0007669"/>
    <property type="project" value="InterPro"/>
</dbReference>
<dbReference type="GO" id="GO:0003723">
    <property type="term" value="F:RNA binding"/>
    <property type="evidence" value="ECO:0007669"/>
    <property type="project" value="InterPro"/>
</dbReference>
<dbReference type="EMBL" id="PYGD01000010">
    <property type="protein sequence ID" value="PSK89886.1"/>
    <property type="molecule type" value="Genomic_DNA"/>
</dbReference>
<organism evidence="2 3">
    <name type="scientific">Taibaiella chishuiensis</name>
    <dbReference type="NCBI Taxonomy" id="1434707"/>
    <lineage>
        <taxon>Bacteria</taxon>
        <taxon>Pseudomonadati</taxon>
        <taxon>Bacteroidota</taxon>
        <taxon>Chitinophagia</taxon>
        <taxon>Chitinophagales</taxon>
        <taxon>Chitinophagaceae</taxon>
        <taxon>Taibaiella</taxon>
    </lineage>
</organism>
<dbReference type="AlphaFoldDB" id="A0A2P8CY96"/>
<sequence length="74" mass="8407">MKTAKQPAAPIRKLMVCCKDSRKRTDGWEPLCSIGLKGYWLTRLGFYPGDMVDILCETGKLTISINNEQQDENE</sequence>
<dbReference type="InterPro" id="IPR014944">
    <property type="entry name" value="Toxin_SymE-like"/>
</dbReference>
<keyword evidence="3" id="KW-1185">Reference proteome</keyword>
<evidence type="ECO:0000313" key="3">
    <source>
        <dbReference type="Proteomes" id="UP000240572"/>
    </source>
</evidence>
<feature type="domain" description="Toxin SymE-like" evidence="1">
    <location>
        <begin position="28"/>
        <end position="64"/>
    </location>
</feature>
<accession>A0A2P8CY96</accession>
<protein>
    <submittedName>
        <fullName evidence="2">Type I toxin-antitoxin system toxin SymE</fullName>
    </submittedName>
</protein>
<reference evidence="2 3" key="1">
    <citation type="submission" date="2018-03" db="EMBL/GenBank/DDBJ databases">
        <title>Genomic Encyclopedia of Type Strains, Phase III (KMG-III): the genomes of soil and plant-associated and newly described type strains.</title>
        <authorList>
            <person name="Whitman W."/>
        </authorList>
    </citation>
    <scope>NUCLEOTIDE SEQUENCE [LARGE SCALE GENOMIC DNA]</scope>
    <source>
        <strain evidence="2 3">CGMCC 1.12700</strain>
    </source>
</reference>
<evidence type="ECO:0000259" key="1">
    <source>
        <dbReference type="Pfam" id="PF08845"/>
    </source>
</evidence>
<evidence type="ECO:0000313" key="2">
    <source>
        <dbReference type="EMBL" id="PSK89886.1"/>
    </source>
</evidence>